<feature type="compositionally biased region" description="Basic and acidic residues" evidence="1">
    <location>
        <begin position="53"/>
        <end position="68"/>
    </location>
</feature>
<dbReference type="InterPro" id="IPR008557">
    <property type="entry name" value="PhoX"/>
</dbReference>
<feature type="compositionally biased region" description="Basic and acidic residues" evidence="1">
    <location>
        <begin position="321"/>
        <end position="330"/>
    </location>
</feature>
<sequence length="783" mass="86020">MSKHIRNDKIANNSQNEHLGSIIERRLSRRGVLQGGLQLASATIMGSSLAACSHHDSDHTDGPGEGSDHGAGSDGSAGSDPITLGFDSIKGSKTDGVVVPEGYSAQVLIPWGTPLNDNAPDWHPDLDMTPEIQLNSVGMHHDGMYHFPLSDAKASSEFILAVNHEYIDPDALWKWDKEAHDGKDFDHSPDGGFADPRDAQQVRTEMNAHRVTLVHVKRNDSGRWEHVKNSLYNRRITSATPVALSGPVARSSYVKTRFSPDGSTTRGTNSNCGCGFTPWGTYLSCEENWPDYFRMGAGESRNSAIDDVEYINSDDKRLLVGQNHSRDGHSRGNNRWYAAATDPQNDDGEFSRWYPYGTIKTDAAGKPLSSDPSTDFRNETRTFGYVVEVDPYSQTRAIKRTHLGRFRHEGCWLGKLVAGQPLVYYMGHDTLSEYLYRFVSDEPWDPADANRPGEQYDRLSIGAKYLDKGVLYVAKFNDDGTGHWVALEPDTRDSSGRKLSDLLALEGDDDMAGLIVQTCDAADYMEATSLDRTEWGAVDPESGRLYMSCTNNWRRRGVNEQEMGTNGVMNIDEPGIGPDIVHPDAVSPRYFSEGANKGETPMGNEAGHIITLQDDGIGATSFSWDIFVFGGGANDPSNLSGLTELNQFAQPDGLFYDDRGNGQGILWIETDNGYDPVEDYTNNQLLAVMPNAVSKEPNAGPSDAIVNSSNQEHLKRFLVSPNGCEVTGIFLTPDKTSLFLNIQHPSNWPMDGDATRATDEGRRIRPRSATVVVQKNDGGKIGI</sequence>
<dbReference type="Pfam" id="PF05787">
    <property type="entry name" value="PhoX"/>
    <property type="match status" value="1"/>
</dbReference>
<dbReference type="PANTHER" id="PTHR35399">
    <property type="entry name" value="SLR8030 PROTEIN"/>
    <property type="match status" value="1"/>
</dbReference>
<feature type="region of interest" description="Disordered" evidence="1">
    <location>
        <begin position="51"/>
        <end position="86"/>
    </location>
</feature>
<evidence type="ECO:0000313" key="3">
    <source>
        <dbReference type="Proteomes" id="UP000094291"/>
    </source>
</evidence>
<accession>A0A1E2VD51</accession>
<dbReference type="EMBL" id="MDTQ01000001">
    <property type="protein sequence ID" value="ODC04595.1"/>
    <property type="molecule type" value="Genomic_DNA"/>
</dbReference>
<name>A0A1E2VD51_9GAMM</name>
<dbReference type="PANTHER" id="PTHR35399:SF2">
    <property type="entry name" value="DUF839 DOMAIN-CONTAINING PROTEIN"/>
    <property type="match status" value="1"/>
</dbReference>
<dbReference type="AlphaFoldDB" id="A0A1E2VD51"/>
<gene>
    <name evidence="2" type="ORF">BFW38_14720</name>
</gene>
<reference evidence="2 3" key="1">
    <citation type="submission" date="2016-08" db="EMBL/GenBank/DDBJ databases">
        <authorList>
            <person name="Seilhamer J.J."/>
        </authorList>
    </citation>
    <scope>NUCLEOTIDE SEQUENCE [LARGE SCALE GENOMIC DNA]</scope>
    <source>
        <strain evidence="2 3">PH27A</strain>
    </source>
</reference>
<evidence type="ECO:0008006" key="4">
    <source>
        <dbReference type="Google" id="ProtNLM"/>
    </source>
</evidence>
<keyword evidence="3" id="KW-1185">Reference proteome</keyword>
<comment type="caution">
    <text evidence="2">The sequence shown here is derived from an EMBL/GenBank/DDBJ whole genome shotgun (WGS) entry which is preliminary data.</text>
</comment>
<dbReference type="STRING" id="197479.BFW38_14720"/>
<dbReference type="OrthoDB" id="9801383at2"/>
<organism evidence="2 3">
    <name type="scientific">Terasakiispira papahanaumokuakeensis</name>
    <dbReference type="NCBI Taxonomy" id="197479"/>
    <lineage>
        <taxon>Bacteria</taxon>
        <taxon>Pseudomonadati</taxon>
        <taxon>Pseudomonadota</taxon>
        <taxon>Gammaproteobacteria</taxon>
        <taxon>Oceanospirillales</taxon>
        <taxon>Terasakiispira</taxon>
    </lineage>
</organism>
<protein>
    <recommendedName>
        <fullName evidence="4">dTDP-glucose 4,6-dehydratase</fullName>
    </recommendedName>
</protein>
<dbReference type="RefSeq" id="WP_068999579.1">
    <property type="nucleotide sequence ID" value="NZ_MDTQ01000001.1"/>
</dbReference>
<evidence type="ECO:0000313" key="2">
    <source>
        <dbReference type="EMBL" id="ODC04595.1"/>
    </source>
</evidence>
<dbReference type="Proteomes" id="UP000094291">
    <property type="component" value="Unassembled WGS sequence"/>
</dbReference>
<feature type="region of interest" description="Disordered" evidence="1">
    <location>
        <begin position="321"/>
        <end position="343"/>
    </location>
</feature>
<proteinExistence type="predicted"/>
<evidence type="ECO:0000256" key="1">
    <source>
        <dbReference type="SAM" id="MobiDB-lite"/>
    </source>
</evidence>